<dbReference type="HOGENOM" id="CLU_1426820_0_0_4"/>
<geneLocation type="plasmid" evidence="2 3">
    <name>pPNAP01</name>
</geneLocation>
<proteinExistence type="predicted"/>
<evidence type="ECO:0008006" key="4">
    <source>
        <dbReference type="Google" id="ProtNLM"/>
    </source>
</evidence>
<dbReference type="Proteomes" id="UP000000644">
    <property type="component" value="Plasmid pPNAP01"/>
</dbReference>
<sequence length="190" mass="21016">MQQRHVPHRETFGYETKFKREQCLKWPKTHANDAVAACLEDGEVVLPMARILIKNHMASGDYQQTAGRHSQQRLPTGKLFGLRKGDKVATPHGVGFVKGKRSTGYFAIADLDGTVIHASAKAINCIRLAARKTTQIESHTVAELILGRQVRDIRVQAEKENKKVKKTKNSAAQPPAFYLPGLNPGVSRAP</sequence>
<evidence type="ECO:0000256" key="1">
    <source>
        <dbReference type="SAM" id="MobiDB-lite"/>
    </source>
</evidence>
<organism evidence="2 3">
    <name type="scientific">Polaromonas naphthalenivorans (strain CJ2)</name>
    <dbReference type="NCBI Taxonomy" id="365044"/>
    <lineage>
        <taxon>Bacteria</taxon>
        <taxon>Pseudomonadati</taxon>
        <taxon>Pseudomonadota</taxon>
        <taxon>Betaproteobacteria</taxon>
        <taxon>Burkholderiales</taxon>
        <taxon>Comamonadaceae</taxon>
        <taxon>Polaromonas</taxon>
    </lineage>
</organism>
<reference evidence="3" key="1">
    <citation type="journal article" date="2009" name="Environ. Microbiol.">
        <title>The genome of Polaromonas naphthalenivorans strain CJ2, isolated from coal tar-contaminated sediment, reveals physiological and metabolic versatility and evolution through extensive horizontal gene transfer.</title>
        <authorList>
            <person name="Yagi J.M."/>
            <person name="Sims D."/>
            <person name="Brettin T."/>
            <person name="Bruce D."/>
            <person name="Madsen E.L."/>
        </authorList>
    </citation>
    <scope>NUCLEOTIDE SEQUENCE [LARGE SCALE GENOMIC DNA]</scope>
    <source>
        <strain evidence="3">CJ2</strain>
        <plasmid evidence="3">Plasmid pPNAP01</plasmid>
    </source>
</reference>
<name>A1VVN2_POLNA</name>
<evidence type="ECO:0000313" key="3">
    <source>
        <dbReference type="Proteomes" id="UP000000644"/>
    </source>
</evidence>
<dbReference type="OrthoDB" id="962665at2"/>
<gene>
    <name evidence="2" type="ordered locus">Pnap_4433</name>
</gene>
<keyword evidence="3" id="KW-1185">Reference proteome</keyword>
<dbReference type="KEGG" id="pna:Pnap_4433"/>
<evidence type="ECO:0000313" key="2">
    <source>
        <dbReference type="EMBL" id="ABM39710.1"/>
    </source>
</evidence>
<accession>A1VVN2</accession>
<dbReference type="AlphaFoldDB" id="A1VVN2"/>
<keyword evidence="2" id="KW-0614">Plasmid</keyword>
<dbReference type="EMBL" id="CP000530">
    <property type="protein sequence ID" value="ABM39710.1"/>
    <property type="molecule type" value="Genomic_DNA"/>
</dbReference>
<protein>
    <recommendedName>
        <fullName evidence="4">HNH endonuclease</fullName>
    </recommendedName>
</protein>
<dbReference type="RefSeq" id="WP_011798081.1">
    <property type="nucleotide sequence ID" value="NC_008757.1"/>
</dbReference>
<feature type="region of interest" description="Disordered" evidence="1">
    <location>
        <begin position="159"/>
        <end position="190"/>
    </location>
</feature>